<keyword evidence="11" id="KW-0548">Nucleotidyltransferase</keyword>
<protein>
    <recommendedName>
        <fullName evidence="7">N-acylneuraminate cytidylyltransferase</fullName>
        <ecNumber evidence="7">2.7.7.43</ecNumber>
    </recommendedName>
</protein>
<comment type="subunit">
    <text evidence="6">Homotetramer.</text>
</comment>
<comment type="similarity">
    <text evidence="5">Belongs to the CMP-NeuNAc synthase family.</text>
</comment>
<keyword evidence="8" id="KW-0479">Metal-binding</keyword>
<dbReference type="SFLD" id="SFLDG01136">
    <property type="entry name" value="C1.6:_Phosphoserine_Phosphatas"/>
    <property type="match status" value="1"/>
</dbReference>
<dbReference type="Gene3D" id="3.40.50.1000">
    <property type="entry name" value="HAD superfamily/HAD-like"/>
    <property type="match status" value="1"/>
</dbReference>
<evidence type="ECO:0000256" key="8">
    <source>
        <dbReference type="ARBA" id="ARBA00022723"/>
    </source>
</evidence>
<dbReference type="PANTHER" id="PTHR21485">
    <property type="entry name" value="HAD SUPERFAMILY MEMBERS CMAS AND KDSC"/>
    <property type="match status" value="1"/>
</dbReference>
<dbReference type="Proteomes" id="UP001454086">
    <property type="component" value="Unassembled WGS sequence"/>
</dbReference>
<dbReference type="SFLD" id="SFLDG01138">
    <property type="entry name" value="C1.6.2:_Deoxy-d-mannose-octulo"/>
    <property type="match status" value="1"/>
</dbReference>
<comment type="caution">
    <text evidence="11">The sequence shown here is derived from an EMBL/GenBank/DDBJ whole genome shotgun (WGS) entry which is preliminary data.</text>
</comment>
<dbReference type="EC" id="2.7.7.43" evidence="7"/>
<comment type="cofactor">
    <cofactor evidence="2">
        <name>Mg(2+)</name>
        <dbReference type="ChEBI" id="CHEBI:18420"/>
    </cofactor>
</comment>
<dbReference type="InterPro" id="IPR003329">
    <property type="entry name" value="Cytidylyl_trans"/>
</dbReference>
<proteinExistence type="inferred from homology"/>
<organism evidence="11 12">
    <name type="scientific">Enterocloster hominis</name>
    <name type="common">ex Hitch et al. 2024</name>
    <dbReference type="NCBI Taxonomy" id="1917870"/>
    <lineage>
        <taxon>Bacteria</taxon>
        <taxon>Bacillati</taxon>
        <taxon>Bacillota</taxon>
        <taxon>Clostridia</taxon>
        <taxon>Lachnospirales</taxon>
        <taxon>Lachnospiraceae</taxon>
        <taxon>Enterocloster</taxon>
    </lineage>
</organism>
<dbReference type="InterPro" id="IPR029044">
    <property type="entry name" value="Nucleotide-diphossugar_trans"/>
</dbReference>
<accession>A0ABV1DD13</accession>
<sequence>MNVAFIPVRGGSKSIPLKNIKAMCGKPLVYWTVKAACQCKYIDVVYVATDSDKIKETVESFKNGDEAAVFNKAQVIGRSAESASDTASTEFVMLEFADKYDFDNIVLVQATSPMLTAADLDGGFELFNSEGTDTVLSVVRQYRFLWNKDGNGNASPSNYDVFHRPRRQEFSGYLMENGAFYISPKADLIKSQNRVSGNIKAYEMCEDSAFEIDEPSDWIIIEALMRKNGMVDEKKTDMETEKIAINIKKSIPQIKMFLTDCDGCLTDGGMYYSENGDELKKFNTRDGMGFAILRSKGIITGLVTSEDRELNRRRVEKLKLDVLIQGCKDKVTVVRELSEKYNIPVENIAYVGDDINDLGVIDMVGLGCCPADAMPKVKLVADYVTDAKGGEGVIREVVEKICAKKVDSI</sequence>
<evidence type="ECO:0000256" key="2">
    <source>
        <dbReference type="ARBA" id="ARBA00001946"/>
    </source>
</evidence>
<comment type="catalytic activity">
    <reaction evidence="1">
        <text>an N-acylneuraminate + CTP = a CMP-N-acyl-beta-neuraminate + diphosphate</text>
        <dbReference type="Rhea" id="RHEA:11344"/>
        <dbReference type="ChEBI" id="CHEBI:33019"/>
        <dbReference type="ChEBI" id="CHEBI:37563"/>
        <dbReference type="ChEBI" id="CHEBI:60073"/>
        <dbReference type="ChEBI" id="CHEBI:68671"/>
        <dbReference type="EC" id="2.7.7.43"/>
    </reaction>
</comment>
<evidence type="ECO:0000256" key="3">
    <source>
        <dbReference type="ARBA" id="ARBA00005141"/>
    </source>
</evidence>
<dbReference type="InterPro" id="IPR010023">
    <property type="entry name" value="KdsC_fam"/>
</dbReference>
<dbReference type="InterPro" id="IPR036412">
    <property type="entry name" value="HAD-like_sf"/>
</dbReference>
<dbReference type="CDD" id="cd01630">
    <property type="entry name" value="HAD_KDO-like"/>
    <property type="match status" value="1"/>
</dbReference>
<dbReference type="Pfam" id="PF08282">
    <property type="entry name" value="Hydrolase_3"/>
    <property type="match status" value="1"/>
</dbReference>
<evidence type="ECO:0000256" key="9">
    <source>
        <dbReference type="ARBA" id="ARBA00022801"/>
    </source>
</evidence>
<dbReference type="InterPro" id="IPR050793">
    <property type="entry name" value="CMP-NeuNAc_synthase"/>
</dbReference>
<dbReference type="NCBIfam" id="TIGR01670">
    <property type="entry name" value="KdsC-phosphatas"/>
    <property type="match status" value="1"/>
</dbReference>
<dbReference type="EMBL" id="JBBMFM010000165">
    <property type="protein sequence ID" value="MEQ2428271.1"/>
    <property type="molecule type" value="Genomic_DNA"/>
</dbReference>
<evidence type="ECO:0000256" key="1">
    <source>
        <dbReference type="ARBA" id="ARBA00001862"/>
    </source>
</evidence>
<evidence type="ECO:0000313" key="11">
    <source>
        <dbReference type="EMBL" id="MEQ2428271.1"/>
    </source>
</evidence>
<dbReference type="SUPFAM" id="SSF53448">
    <property type="entry name" value="Nucleotide-diphospho-sugar transferases"/>
    <property type="match status" value="1"/>
</dbReference>
<dbReference type="SUPFAM" id="SSF56784">
    <property type="entry name" value="HAD-like"/>
    <property type="match status" value="1"/>
</dbReference>
<dbReference type="Pfam" id="PF02348">
    <property type="entry name" value="CTP_transf_3"/>
    <property type="match status" value="1"/>
</dbReference>
<gene>
    <name evidence="11" type="ORF">WMQ36_25265</name>
</gene>
<evidence type="ECO:0000256" key="10">
    <source>
        <dbReference type="ARBA" id="ARBA00022842"/>
    </source>
</evidence>
<evidence type="ECO:0000313" key="12">
    <source>
        <dbReference type="Proteomes" id="UP001454086"/>
    </source>
</evidence>
<name>A0ABV1DD13_9FIRM</name>
<keyword evidence="10" id="KW-0460">Magnesium</keyword>
<evidence type="ECO:0000256" key="5">
    <source>
        <dbReference type="ARBA" id="ARBA00010726"/>
    </source>
</evidence>
<keyword evidence="12" id="KW-1185">Reference proteome</keyword>
<dbReference type="Gene3D" id="3.90.550.10">
    <property type="entry name" value="Spore Coat Polysaccharide Biosynthesis Protein SpsA, Chain A"/>
    <property type="match status" value="1"/>
</dbReference>
<keyword evidence="11" id="KW-0808">Transferase</keyword>
<keyword evidence="9" id="KW-0378">Hydrolase</keyword>
<evidence type="ECO:0000256" key="7">
    <source>
        <dbReference type="ARBA" id="ARBA00012491"/>
    </source>
</evidence>
<dbReference type="CDD" id="cd02513">
    <property type="entry name" value="CMP-NeuAc_Synthase"/>
    <property type="match status" value="1"/>
</dbReference>
<dbReference type="GO" id="GO:0016779">
    <property type="term" value="F:nucleotidyltransferase activity"/>
    <property type="evidence" value="ECO:0007669"/>
    <property type="project" value="UniProtKB-KW"/>
</dbReference>
<dbReference type="InterPro" id="IPR023214">
    <property type="entry name" value="HAD_sf"/>
</dbReference>
<comment type="pathway">
    <text evidence="3">Amino-sugar metabolism; N-acetylneuraminate metabolism.</text>
</comment>
<evidence type="ECO:0000256" key="6">
    <source>
        <dbReference type="ARBA" id="ARBA00011881"/>
    </source>
</evidence>
<reference evidence="11 12" key="1">
    <citation type="submission" date="2024-03" db="EMBL/GenBank/DDBJ databases">
        <title>Human intestinal bacterial collection.</title>
        <authorList>
            <person name="Pauvert C."/>
            <person name="Hitch T.C.A."/>
            <person name="Clavel T."/>
        </authorList>
    </citation>
    <scope>NUCLEOTIDE SEQUENCE [LARGE SCALE GENOMIC DNA]</scope>
    <source>
        <strain evidence="11 12">CLA-SR-H021</strain>
    </source>
</reference>
<dbReference type="PANTHER" id="PTHR21485:SF3">
    <property type="entry name" value="N-ACYLNEURAMINATE CYTIDYLYLTRANSFERASE"/>
    <property type="match status" value="1"/>
</dbReference>
<dbReference type="SFLD" id="SFLDS00003">
    <property type="entry name" value="Haloacid_Dehalogenase"/>
    <property type="match status" value="1"/>
</dbReference>
<comment type="similarity">
    <text evidence="4">Belongs to the KdsC family.</text>
</comment>
<dbReference type="RefSeq" id="WP_008721523.1">
    <property type="nucleotide sequence ID" value="NZ_JBBMFM010000165.1"/>
</dbReference>
<evidence type="ECO:0000256" key="4">
    <source>
        <dbReference type="ARBA" id="ARBA00005893"/>
    </source>
</evidence>